<comment type="caution">
    <text evidence="2">The sequence shown here is derived from an EMBL/GenBank/DDBJ whole genome shotgun (WGS) entry which is preliminary data.</text>
</comment>
<evidence type="ECO:0000256" key="1">
    <source>
        <dbReference type="SAM" id="MobiDB-lite"/>
    </source>
</evidence>
<keyword evidence="3" id="KW-1185">Reference proteome</keyword>
<feature type="region of interest" description="Disordered" evidence="1">
    <location>
        <begin position="32"/>
        <end position="59"/>
    </location>
</feature>
<gene>
    <name evidence="2" type="ORF">D9611_010928</name>
</gene>
<dbReference type="AlphaFoldDB" id="A0A8H5C6U4"/>
<reference evidence="2 3" key="1">
    <citation type="journal article" date="2020" name="ISME J.">
        <title>Uncovering the hidden diversity of litter-decomposition mechanisms in mushroom-forming fungi.</title>
        <authorList>
            <person name="Floudas D."/>
            <person name="Bentzer J."/>
            <person name="Ahren D."/>
            <person name="Johansson T."/>
            <person name="Persson P."/>
            <person name="Tunlid A."/>
        </authorList>
    </citation>
    <scope>NUCLEOTIDE SEQUENCE [LARGE SCALE GENOMIC DNA]</scope>
    <source>
        <strain evidence="2 3">CBS 175.51</strain>
    </source>
</reference>
<dbReference type="Proteomes" id="UP000541558">
    <property type="component" value="Unassembled WGS sequence"/>
</dbReference>
<name>A0A8H5C6U4_9AGAR</name>
<sequence>MCAQTRKAAQEANGLFGRQTVLARHASTDPCLVPLHAESNPPDDDDGPGAPERRNKHPGGCECLHHLATTTASHGSTGWLVESTRWDICEKNFEFQQGFVAYLAH</sequence>
<organism evidence="2 3">
    <name type="scientific">Ephemerocybe angulata</name>
    <dbReference type="NCBI Taxonomy" id="980116"/>
    <lineage>
        <taxon>Eukaryota</taxon>
        <taxon>Fungi</taxon>
        <taxon>Dikarya</taxon>
        <taxon>Basidiomycota</taxon>
        <taxon>Agaricomycotina</taxon>
        <taxon>Agaricomycetes</taxon>
        <taxon>Agaricomycetidae</taxon>
        <taxon>Agaricales</taxon>
        <taxon>Agaricineae</taxon>
        <taxon>Psathyrellaceae</taxon>
        <taxon>Ephemerocybe</taxon>
    </lineage>
</organism>
<protein>
    <submittedName>
        <fullName evidence="2">Uncharacterized protein</fullName>
    </submittedName>
</protein>
<evidence type="ECO:0000313" key="3">
    <source>
        <dbReference type="Proteomes" id="UP000541558"/>
    </source>
</evidence>
<evidence type="ECO:0000313" key="2">
    <source>
        <dbReference type="EMBL" id="KAF5335062.1"/>
    </source>
</evidence>
<dbReference type="EMBL" id="JAACJK010000064">
    <property type="protein sequence ID" value="KAF5335062.1"/>
    <property type="molecule type" value="Genomic_DNA"/>
</dbReference>
<accession>A0A8H5C6U4</accession>
<proteinExistence type="predicted"/>